<dbReference type="PANTHER" id="PTHR13367:SF34">
    <property type="match status" value="1"/>
</dbReference>
<dbReference type="InterPro" id="IPR022105">
    <property type="entry name" value="DUF3645"/>
</dbReference>
<keyword evidence="7" id="KW-0175">Coiled coil</keyword>
<dbReference type="InterPro" id="IPR022099">
    <property type="entry name" value="DUF3638"/>
</dbReference>
<gene>
    <name evidence="12" type="ORF">B0I35DRAFT_379484</name>
</gene>
<feature type="domain" description="DUF3638" evidence="9">
    <location>
        <begin position="2025"/>
        <end position="2248"/>
    </location>
</feature>
<sequence>MNFKVSSSAIKEIYHQVFLPPNCPDGEIGDSSWELACLELILSALHGFICHTNEKSRSLIENSISAIETLKKSMDEYGTILQGNLQTILASYSVVCLHIRGQNAGLIIRPTQNDMIVEAFELSAPNAAVYSTTGRLQRFFPSNAVAVPKGTFHEPDFLSQLTRMISKMSHQPFEEMLPRSKKAGKKQVEERDITEARLVTDFLMAILQGVGGRCIDTQGISKNTREEVNWAHGHKLPWRRSPVWLLCRVALQLTMARDEANKQDDGLYKRFMVYFMSCVAQEVLTHAPSPEHLFVINAKIARRLTKLKVDAPEEPWMDHVHRIMKKAKDVIEQNWESTISQVEGRSEMTGVHILDAKACARTEPKKLKEFIDIIPQRMSPPQADFVPPAPALRQLRGDTLPSMDGVQASRDYDIYNLMVVEEWVAQHLSSWISAHEGEQGACSQLQLLIKQYHASASEIYKSLPEGKSAMFLTILDLWVACDTSAVKITPLLGNYKPDITLPIWGALLLHSKRDMERLQRAELYLKGRHDASVYRESAVIEFGTKNSFPTQYAASSTYHDDLRLQILQEAEDDRQRKKEELQRLKEKYRQLMSESEMLAHEFRDVTDSWGDVVQEHREANCRKCRLSQQAEDLHIEPHEWPLPENLEAAQSVVFELHVPRSFQAWRDCTVFLLKDVLGFEQYKSNPKYSLRLTDYTKLFRFFRSADTTCRVGILSEAKPQDRTHYKKKTVAVTSESDVCLKSAPIWKRYDVSTGTFLENLSPTHLISEMCTFTLPTRSNGVLQDFLWKPWTVPDGCEPNSVLARQSECPTDSSLSEFRADCSLGLGCNIQWINILRQLAMPSMDWSKYETVLHVWQLANQAGPSSSDFRRQCHQHLGDPTFVEACVREMNKGLGRIRKSWESCPTVGAYCIVATRLASLCPDESIDHCLKFLEDCRKVSFEWQLDLRSRAFNSQSAAASDLSQKALEAASVCIMTFNLPDGLLADLLNDQSNLKLLLGALITLQENTTAFEKSAGIQAQALLVCRWLMQRCHERLMSLLTNQNSSSLDEAIKSTWDTFDRAKGEKWEAVNRAWLRSRLKLGASSAIPVHFNVITGELLIAGLPRRQLPTEYVRHDLYPTLFGKLHIEAVPSVEEGMDLSSVSRVFGHKLHFALSSRSAVQFGVPSPDFLVRARKGDITWELVPSRVFEDLLPRRLVTCFVHWYNVNNSTVEFRPKERIWDNDSFQWQMYSDGQKWMIRDREGAHLIFPGTTCASRFEKTFAPIEDMFGLHIILTDSPSRVDVHIPRFQLDFFLTSDDNCIKSRQYKGMSVDRNQAIGTLIGLRSKLVLCKDEPSGESRVVLIPETPPTIARGPHHVVVTMGMSTPNHHAYTMNAYLRRLEGNRSTRSRLFLAELHAITSGLCPDPFTEQTGKDMAFDILTSAALKSTDHFTQDEADIMSRIADLSPSRYFYPAHLCEMQVTEWNQFCSPLLQSDKFRMAVEELFETVQRVAFLYQQPLPEFRLPEVEPSLVRRACRRLQMLDTYSFTTNGASSDCDIAYKGRKTSASRTSRTIQVCKLLTGPSAALLEDPQVSFSAQNLYGLLSCPKGIPGLPFSTSPAAPLEYDTEWFGATRMLAKKYWCYLHHELGKQQHGHTKPSLMIWLATMAFSDKVNMLALHACIGIAFLPILKAVKPPVQSRFFYLTEGIKYSDGEINSAISSSRQPFNQSTESRISRQQGESNKQLHDRRHRTFQSNLNAEERKFRQAIAAQWRCREPSMPLLGSSYIKGREAMDIIAGKFQVWYDNWTFHEYLERVCAELRRAEKVAIDGTLEFPAFAVRHVDHQPGNFSMAELLGCMSPPEALQGTSRHNFSELVLPENLWGSHHSRLLLESLRRQAHSDQEHKYLDMLDESIGSLAGSVRLRKLKFSDAQVRVLLAEIAQNAQKDYAERLRILSDTLTVESKAEINSRRPLAVWKMIRLAPQWPRISPRQLLLQLNQDHWKHLPAMWKWSVVDFALSLSNVQTLDRLLSPTSDLVKELSNLAPRNWDPMRYPDSLLLEVESNIRIRPVQEDIAGIMRDPPQGQNAVMQLNMGEGKSSVIVPIIAVSLANGSQLVRVIVAKPQSKQMQDMLVSKLGGLLGRRVYYMPISRSCRMSSFQAQSLANHCRDCVAKGGVMLVQPEHILSFQLMVVETGQMAKDASAHAAFLETQKFLFKSARDIVDESDENFSTKFELIYTMGSQRLIEHGWERWTIIQEMMSLVVKYATDLRQEIPQEIEMDTGSRGSFPRTRFLSERASQMMLGMLAGHLFTFGMRGLPISRQAPDMRDAVRIYISEPNPSPTVVQMVEDSDLWRTASQSLLLVRGLLAGGILAFAFGQKRWRVNYGLDFTRVPETRLAIPYRAKDNPSPRSEFSHPDVVIALTCLAYYYGGLELETFRQTFSHLVKSDEADIEYQAWVKTSNDLPNAFRDIKGINFRDEEQFDNDVFPCFRLSKSAIDYYLAHVVFPKEMKEFPHKLSASGWDLGRADGLPVTGFSGTNDSRHVLPLDVEQLDLPDQKHTNAMVLEILSGPENLVVSLVDNGITGACDTHQLLRLLVELSPEIRVILDVGAQILELTNEQLAHEWLNLVKDKERSQAVVFCNDDDELCALDRRGHVEPLSVSPFAKQLDVCLVFLDEAHTRGIDLKLPRDYRAAVTLGANLTKDRLVQACNRLRELGKGQAVTFCIPEEIETKIRQSFETDQGRNLSVSDVLTWSIRETWKDIRRSIPLWAMQGRNFARQRELWGKVASQDASQMAQDTAREFLEDEAQSLEARYRPSIDFSNNIYEAMDNKIIRGIQERCHQFSELDDSPATLQQEQERELAPEIEQERELERAPPAQPLRHCLHPNVVHFVRTGEIKAKSSDWGFTWAFQSLIATSAFKEIDVGRIPHGLLVTQDFARTVTTSFIDDFMDAFQREVQWVLTNRPASGEVSTMMLLSPYEANRLLPDIQRSKLVVLHTFAPRQNSIFEPLDDLRLYRIPNGASRLQIPDSLRIELAVFSGQLYFKSYQEYTEVCKFLCLSYKAEESWVKVYSDGFIDPACHEAGRPESTIFQESPVKFLRNLLENIRRHGDGISRTHMGRVLDGELLLEHHIDS</sequence>
<evidence type="ECO:0000256" key="6">
    <source>
        <dbReference type="ARBA" id="ARBA00022807"/>
    </source>
</evidence>
<dbReference type="Pfam" id="PF20255">
    <property type="entry name" value="DUF6606"/>
    <property type="match status" value="1"/>
</dbReference>
<dbReference type="InterPro" id="IPR051346">
    <property type="entry name" value="OTU_Deubiquitinase"/>
</dbReference>
<feature type="compositionally biased region" description="Polar residues" evidence="8">
    <location>
        <begin position="1698"/>
        <end position="1721"/>
    </location>
</feature>
<evidence type="ECO:0000259" key="11">
    <source>
        <dbReference type="Pfam" id="PF20255"/>
    </source>
</evidence>
<feature type="region of interest" description="Disordered" evidence="8">
    <location>
        <begin position="1698"/>
        <end position="1728"/>
    </location>
</feature>
<dbReference type="OrthoDB" id="3182339at2759"/>
<reference evidence="12" key="1">
    <citation type="journal article" date="2021" name="Nat. Commun.">
        <title>Genetic determinants of endophytism in the Arabidopsis root mycobiome.</title>
        <authorList>
            <person name="Mesny F."/>
            <person name="Miyauchi S."/>
            <person name="Thiergart T."/>
            <person name="Pickel B."/>
            <person name="Atanasova L."/>
            <person name="Karlsson M."/>
            <person name="Huettel B."/>
            <person name="Barry K.W."/>
            <person name="Haridas S."/>
            <person name="Chen C."/>
            <person name="Bauer D."/>
            <person name="Andreopoulos W."/>
            <person name="Pangilinan J."/>
            <person name="LaButti K."/>
            <person name="Riley R."/>
            <person name="Lipzen A."/>
            <person name="Clum A."/>
            <person name="Drula E."/>
            <person name="Henrissat B."/>
            <person name="Kohler A."/>
            <person name="Grigoriev I.V."/>
            <person name="Martin F.M."/>
            <person name="Hacquard S."/>
        </authorList>
    </citation>
    <scope>NUCLEOTIDE SEQUENCE</scope>
    <source>
        <strain evidence="12">MPI-CAGE-CH-0235</strain>
    </source>
</reference>
<keyword evidence="4" id="KW-0833">Ubl conjugation pathway</keyword>
<keyword evidence="6" id="KW-0788">Thiol protease</keyword>
<evidence type="ECO:0000313" key="13">
    <source>
        <dbReference type="Proteomes" id="UP000813444"/>
    </source>
</evidence>
<dbReference type="InterPro" id="IPR046541">
    <property type="entry name" value="DUF6606"/>
</dbReference>
<dbReference type="Pfam" id="PF12359">
    <property type="entry name" value="DUF3645"/>
    <property type="match status" value="1"/>
</dbReference>
<evidence type="ECO:0000256" key="8">
    <source>
        <dbReference type="SAM" id="MobiDB-lite"/>
    </source>
</evidence>
<evidence type="ECO:0000256" key="5">
    <source>
        <dbReference type="ARBA" id="ARBA00022801"/>
    </source>
</evidence>
<protein>
    <recommendedName>
        <fullName evidence="2">ubiquitinyl hydrolase 1</fullName>
        <ecNumber evidence="2">3.4.19.12</ecNumber>
    </recommendedName>
</protein>
<accession>A0A8K0WMR4</accession>
<feature type="coiled-coil region" evidence="7">
    <location>
        <begin position="564"/>
        <end position="601"/>
    </location>
</feature>
<dbReference type="GO" id="GO:0004843">
    <property type="term" value="F:cysteine-type deubiquitinase activity"/>
    <property type="evidence" value="ECO:0007669"/>
    <property type="project" value="UniProtKB-EC"/>
</dbReference>
<dbReference type="Proteomes" id="UP000813444">
    <property type="component" value="Unassembled WGS sequence"/>
</dbReference>
<feature type="domain" description="DUF6606" evidence="11">
    <location>
        <begin position="13"/>
        <end position="279"/>
    </location>
</feature>
<keyword evidence="5" id="KW-0378">Hydrolase</keyword>
<evidence type="ECO:0000259" key="9">
    <source>
        <dbReference type="Pfam" id="PF12340"/>
    </source>
</evidence>
<keyword evidence="13" id="KW-1185">Reference proteome</keyword>
<name>A0A8K0WMR4_9HYPO</name>
<dbReference type="EC" id="3.4.19.12" evidence="2"/>
<dbReference type="Pfam" id="PF12340">
    <property type="entry name" value="DUF3638"/>
    <property type="match status" value="1"/>
</dbReference>
<dbReference type="EMBL" id="JAGPNK010000013">
    <property type="protein sequence ID" value="KAH7309856.1"/>
    <property type="molecule type" value="Genomic_DNA"/>
</dbReference>
<comment type="catalytic activity">
    <reaction evidence="1">
        <text>Thiol-dependent hydrolysis of ester, thioester, amide, peptide and isopeptide bonds formed by the C-terminal Gly of ubiquitin (a 76-residue protein attached to proteins as an intracellular targeting signal).</text>
        <dbReference type="EC" id="3.4.19.12"/>
    </reaction>
</comment>
<proteinExistence type="predicted"/>
<evidence type="ECO:0000256" key="3">
    <source>
        <dbReference type="ARBA" id="ARBA00022670"/>
    </source>
</evidence>
<dbReference type="PANTHER" id="PTHR13367">
    <property type="entry name" value="UBIQUITIN THIOESTERASE"/>
    <property type="match status" value="1"/>
</dbReference>
<comment type="caution">
    <text evidence="12">The sequence shown here is derived from an EMBL/GenBank/DDBJ whole genome shotgun (WGS) entry which is preliminary data.</text>
</comment>
<evidence type="ECO:0000259" key="10">
    <source>
        <dbReference type="Pfam" id="PF12359"/>
    </source>
</evidence>
<evidence type="ECO:0000313" key="12">
    <source>
        <dbReference type="EMBL" id="KAH7309856.1"/>
    </source>
</evidence>
<feature type="domain" description="DUF3645" evidence="10">
    <location>
        <begin position="2369"/>
        <end position="2402"/>
    </location>
</feature>
<evidence type="ECO:0000256" key="7">
    <source>
        <dbReference type="SAM" id="Coils"/>
    </source>
</evidence>
<keyword evidence="3" id="KW-0645">Protease</keyword>
<evidence type="ECO:0000256" key="1">
    <source>
        <dbReference type="ARBA" id="ARBA00000707"/>
    </source>
</evidence>
<organism evidence="12 13">
    <name type="scientific">Stachybotrys elegans</name>
    <dbReference type="NCBI Taxonomy" id="80388"/>
    <lineage>
        <taxon>Eukaryota</taxon>
        <taxon>Fungi</taxon>
        <taxon>Dikarya</taxon>
        <taxon>Ascomycota</taxon>
        <taxon>Pezizomycotina</taxon>
        <taxon>Sordariomycetes</taxon>
        <taxon>Hypocreomycetidae</taxon>
        <taxon>Hypocreales</taxon>
        <taxon>Stachybotryaceae</taxon>
        <taxon>Stachybotrys</taxon>
    </lineage>
</organism>
<evidence type="ECO:0000256" key="4">
    <source>
        <dbReference type="ARBA" id="ARBA00022786"/>
    </source>
</evidence>
<dbReference type="GO" id="GO:0006508">
    <property type="term" value="P:proteolysis"/>
    <property type="evidence" value="ECO:0007669"/>
    <property type="project" value="UniProtKB-KW"/>
</dbReference>
<evidence type="ECO:0000256" key="2">
    <source>
        <dbReference type="ARBA" id="ARBA00012759"/>
    </source>
</evidence>